<accession>D1P954</accession>
<protein>
    <submittedName>
        <fullName evidence="1">Uncharacterized protein</fullName>
    </submittedName>
</protein>
<evidence type="ECO:0000313" key="2">
    <source>
        <dbReference type="Proteomes" id="UP000004477"/>
    </source>
</evidence>
<dbReference type="AlphaFoldDB" id="D1P954"/>
<gene>
    <name evidence="1" type="ORF">PREVCOP_03711</name>
</gene>
<reference evidence="1" key="1">
    <citation type="submission" date="2009-11" db="EMBL/GenBank/DDBJ databases">
        <authorList>
            <person name="Weinstock G."/>
            <person name="Sodergren E."/>
            <person name="Clifton S."/>
            <person name="Fulton L."/>
            <person name="Fulton B."/>
            <person name="Courtney L."/>
            <person name="Fronick C."/>
            <person name="Harrison M."/>
            <person name="Strong C."/>
            <person name="Farmer C."/>
            <person name="Delahaunty K."/>
            <person name="Markovic C."/>
            <person name="Hall O."/>
            <person name="Minx P."/>
            <person name="Tomlinson C."/>
            <person name="Mitreva M."/>
            <person name="Nelson J."/>
            <person name="Hou S."/>
            <person name="Wollam A."/>
            <person name="Pepin K.H."/>
            <person name="Johnson M."/>
            <person name="Bhonagiri V."/>
            <person name="Nash W.E."/>
            <person name="Warren W."/>
            <person name="Chinwalla A."/>
            <person name="Mardis E.R."/>
            <person name="Wilson R.K."/>
        </authorList>
    </citation>
    <scope>NUCLEOTIDE SEQUENCE [LARGE SCALE GENOMIC DNA]</scope>
    <source>
        <strain evidence="1">DSM 18205</strain>
    </source>
</reference>
<sequence length="39" mass="4271">MHFHSKGAGSSSATSSTYFLKKNTVDVHSTWLYVITPAI</sequence>
<dbReference type="PaxDb" id="537011-PREVCOP_03711"/>
<keyword evidence="2" id="KW-1185">Reference proteome</keyword>
<proteinExistence type="predicted"/>
<evidence type="ECO:0000313" key="1">
    <source>
        <dbReference type="EMBL" id="EFB36665.1"/>
    </source>
</evidence>
<dbReference type="EMBL" id="ACBX02000004">
    <property type="protein sequence ID" value="EFB36665.1"/>
    <property type="molecule type" value="Genomic_DNA"/>
</dbReference>
<dbReference type="Proteomes" id="UP000004477">
    <property type="component" value="Unassembled WGS sequence"/>
</dbReference>
<name>D1P954_9BACT</name>
<comment type="caution">
    <text evidence="1">The sequence shown here is derived from an EMBL/GenBank/DDBJ whole genome shotgun (WGS) entry which is preliminary data.</text>
</comment>
<organism evidence="1 2">
    <name type="scientific">Segatella copri DSM 18205</name>
    <dbReference type="NCBI Taxonomy" id="537011"/>
    <lineage>
        <taxon>Bacteria</taxon>
        <taxon>Pseudomonadati</taxon>
        <taxon>Bacteroidota</taxon>
        <taxon>Bacteroidia</taxon>
        <taxon>Bacteroidales</taxon>
        <taxon>Prevotellaceae</taxon>
        <taxon>Segatella</taxon>
    </lineage>
</organism>
<dbReference type="HOGENOM" id="CLU_3314547_0_0_10"/>